<dbReference type="AlphaFoldDB" id="A0A058Z5D6"/>
<feature type="compositionally biased region" description="Low complexity" evidence="3">
    <location>
        <begin position="200"/>
        <end position="213"/>
    </location>
</feature>
<feature type="compositionally biased region" description="Pro residues" evidence="3">
    <location>
        <begin position="293"/>
        <end position="315"/>
    </location>
</feature>
<organism evidence="5">
    <name type="scientific">Fonticula alba</name>
    <name type="common">Slime mold</name>
    <dbReference type="NCBI Taxonomy" id="691883"/>
    <lineage>
        <taxon>Eukaryota</taxon>
        <taxon>Rotosphaerida</taxon>
        <taxon>Fonticulaceae</taxon>
        <taxon>Fonticula</taxon>
    </lineage>
</organism>
<dbReference type="OMA" id="HGVKEWH"/>
<evidence type="ECO:0000256" key="2">
    <source>
        <dbReference type="PROSITE-ProRule" id="PRU00192"/>
    </source>
</evidence>
<dbReference type="Proteomes" id="UP000030693">
    <property type="component" value="Unassembled WGS sequence"/>
</dbReference>
<gene>
    <name evidence="5" type="ORF">H696_03893</name>
</gene>
<dbReference type="Gene3D" id="2.30.30.40">
    <property type="entry name" value="SH3 Domains"/>
    <property type="match status" value="1"/>
</dbReference>
<evidence type="ECO:0000256" key="1">
    <source>
        <dbReference type="ARBA" id="ARBA00022443"/>
    </source>
</evidence>
<feature type="compositionally biased region" description="Pro residues" evidence="3">
    <location>
        <begin position="267"/>
        <end position="285"/>
    </location>
</feature>
<proteinExistence type="predicted"/>
<feature type="region of interest" description="Disordered" evidence="3">
    <location>
        <begin position="264"/>
        <end position="390"/>
    </location>
</feature>
<feature type="compositionally biased region" description="Low complexity" evidence="3">
    <location>
        <begin position="222"/>
        <end position="231"/>
    </location>
</feature>
<sequence length="445" mass="46155">METPGSAFAAALEALKKNDEYIDSILRHITATNAQVAADPQRVLQETRNYAFSGLGAFAYHVNVTAQHLADHISSQTNEIDATLANVRAVRTFLSTEKDYASRATLGDFDTPADPPKNIFANRVVRHPVPMSSALALEEAASAPASLEAAIPVNTAGIALTTSRLAGQPTADEDSNWRIDFSSFDSVGTPFLTDGSRPVSFAAPSTTPTASPTVDAQTASEPAAAGGAAPGLTPNLLSFRRRPTTSVYATNSPVSPSLLVPGAPSTLPVPPPDASGFGVPPPPPVSDASGFGAPPPADAPPPAFGAPPPPPPPPPADDDDDQDNWDDSASFTAAPPMPPPPASSGFGNMSFGMPPSMGNSDDIIDDDAFASSAAMYSSAPPPPPPSSEKTCRVLYSYEATAPEELSLKEGDTILIISEDIGDGWTEGEDPRGVRGFFPTSYVEFV</sequence>
<reference evidence="5" key="1">
    <citation type="submission" date="2013-04" db="EMBL/GenBank/DDBJ databases">
        <title>The Genome Sequence of Fonticula alba ATCC 38817.</title>
        <authorList>
            <consortium name="The Broad Institute Genomics Platform"/>
            <person name="Russ C."/>
            <person name="Cuomo C."/>
            <person name="Burger G."/>
            <person name="Gray M.W."/>
            <person name="Holland P.W.H."/>
            <person name="King N."/>
            <person name="Lang F.B.F."/>
            <person name="Roger A.J."/>
            <person name="Ruiz-Trillo I."/>
            <person name="Brown M."/>
            <person name="Walker B."/>
            <person name="Young S."/>
            <person name="Zeng Q."/>
            <person name="Gargeya S."/>
            <person name="Fitzgerald M."/>
            <person name="Haas B."/>
            <person name="Abouelleil A."/>
            <person name="Allen A.W."/>
            <person name="Alvarado L."/>
            <person name="Arachchi H.M."/>
            <person name="Berlin A.M."/>
            <person name="Chapman S.B."/>
            <person name="Gainer-Dewar J."/>
            <person name="Goldberg J."/>
            <person name="Griggs A."/>
            <person name="Gujja S."/>
            <person name="Hansen M."/>
            <person name="Howarth C."/>
            <person name="Imamovic A."/>
            <person name="Ireland A."/>
            <person name="Larimer J."/>
            <person name="McCowan C."/>
            <person name="Murphy C."/>
            <person name="Pearson M."/>
            <person name="Poon T.W."/>
            <person name="Priest M."/>
            <person name="Roberts A."/>
            <person name="Saif S."/>
            <person name="Shea T."/>
            <person name="Sisk P."/>
            <person name="Sykes S."/>
            <person name="Wortman J."/>
            <person name="Nusbaum C."/>
            <person name="Birren B."/>
        </authorList>
    </citation>
    <scope>NUCLEOTIDE SEQUENCE [LARGE SCALE GENOMIC DNA]</scope>
    <source>
        <strain evidence="5">ATCC 38817</strain>
    </source>
</reference>
<dbReference type="PROSITE" id="PS50002">
    <property type="entry name" value="SH3"/>
    <property type="match status" value="1"/>
</dbReference>
<dbReference type="PANTHER" id="PTHR15735:SF21">
    <property type="entry name" value="PROTEIN NERVOUS WRECK"/>
    <property type="match status" value="1"/>
</dbReference>
<dbReference type="SUPFAM" id="SSF50044">
    <property type="entry name" value="SH3-domain"/>
    <property type="match status" value="1"/>
</dbReference>
<dbReference type="GO" id="GO:0030833">
    <property type="term" value="P:regulation of actin filament polymerization"/>
    <property type="evidence" value="ECO:0007669"/>
    <property type="project" value="TreeGrafter"/>
</dbReference>
<dbReference type="Gene3D" id="6.10.140.1620">
    <property type="match status" value="1"/>
</dbReference>
<keyword evidence="1 2" id="KW-0728">SH3 domain</keyword>
<feature type="domain" description="SH3" evidence="4">
    <location>
        <begin position="386"/>
        <end position="445"/>
    </location>
</feature>
<evidence type="ECO:0000259" key="4">
    <source>
        <dbReference type="PROSITE" id="PS50002"/>
    </source>
</evidence>
<feature type="compositionally biased region" description="Acidic residues" evidence="3">
    <location>
        <begin position="316"/>
        <end position="326"/>
    </location>
</feature>
<accession>A0A058Z5D6</accession>
<dbReference type="InterPro" id="IPR001452">
    <property type="entry name" value="SH3_domain"/>
</dbReference>
<dbReference type="SMART" id="SM00326">
    <property type="entry name" value="SH3"/>
    <property type="match status" value="1"/>
</dbReference>
<protein>
    <recommendedName>
        <fullName evidence="4">SH3 domain-containing protein</fullName>
    </recommendedName>
</protein>
<dbReference type="PRINTS" id="PR00452">
    <property type="entry name" value="SH3DOMAIN"/>
</dbReference>
<dbReference type="Pfam" id="PF14604">
    <property type="entry name" value="SH3_9"/>
    <property type="match status" value="1"/>
</dbReference>
<dbReference type="OrthoDB" id="8783038at2759"/>
<dbReference type="RefSeq" id="XP_009496029.1">
    <property type="nucleotide sequence ID" value="XM_009497754.1"/>
</dbReference>
<dbReference type="eggNOG" id="KOG2546">
    <property type="taxonomic scope" value="Eukaryota"/>
</dbReference>
<keyword evidence="6" id="KW-1185">Reference proteome</keyword>
<evidence type="ECO:0000313" key="5">
    <source>
        <dbReference type="EMBL" id="KCV69464.1"/>
    </source>
</evidence>
<dbReference type="GeneID" id="20528618"/>
<dbReference type="EMBL" id="KB932206">
    <property type="protein sequence ID" value="KCV69464.1"/>
    <property type="molecule type" value="Genomic_DNA"/>
</dbReference>
<dbReference type="STRING" id="691883.A0A058Z5D6"/>
<dbReference type="InterPro" id="IPR036028">
    <property type="entry name" value="SH3-like_dom_sf"/>
</dbReference>
<evidence type="ECO:0000313" key="6">
    <source>
        <dbReference type="Proteomes" id="UP000030693"/>
    </source>
</evidence>
<evidence type="ECO:0000256" key="3">
    <source>
        <dbReference type="SAM" id="MobiDB-lite"/>
    </source>
</evidence>
<dbReference type="PANTHER" id="PTHR15735">
    <property type="entry name" value="FCH AND DOUBLE SH3 DOMAINS PROTEIN"/>
    <property type="match status" value="1"/>
</dbReference>
<feature type="region of interest" description="Disordered" evidence="3">
    <location>
        <begin position="198"/>
        <end position="237"/>
    </location>
</feature>
<name>A0A058Z5D6_FONAL</name>
<feature type="compositionally biased region" description="Low complexity" evidence="3">
    <location>
        <begin position="369"/>
        <end position="378"/>
    </location>
</feature>